<sequence>MADQDDFDLYGDDSFLDLPKKTQNPQTFSESDLFQEFSSQKKEPAALKTSTSLSQLKEDSIPPIPSNSSNPSVNTQLTANNPDLTKTSTPKNNSEAPQSPNQNLPLSILLSNLGWWVTEDDLRDTCKQVAVEEQITLISFQDHKPNGKSKGSYSGIKCSASFVDPNIDVNPVLKGMNTQQNMARAGMNYGMYMGVPNYMQLNQMMGRIPYPVPNPDRSNIIPQQQYQNPGIQQIQNVNSNQAKNNSPNRSVQKRKLDE</sequence>
<name>A0A2U1J481_SMIAN</name>
<feature type="region of interest" description="Disordered" evidence="1">
    <location>
        <begin position="237"/>
        <end position="258"/>
    </location>
</feature>
<protein>
    <recommendedName>
        <fullName evidence="4">RRM domain-containing protein</fullName>
    </recommendedName>
</protein>
<reference evidence="2 3" key="1">
    <citation type="journal article" date="2018" name="MBio">
        <title>Comparative Genomics Reveals the Core Gene Toolbox for the Fungus-Insect Symbiosis.</title>
        <authorList>
            <person name="Wang Y."/>
            <person name="Stata M."/>
            <person name="Wang W."/>
            <person name="Stajich J.E."/>
            <person name="White M.M."/>
            <person name="Moncalvo J.M."/>
        </authorList>
    </citation>
    <scope>NUCLEOTIDE SEQUENCE [LARGE SCALE GENOMIC DNA]</scope>
    <source>
        <strain evidence="2 3">AUS-126-30</strain>
    </source>
</reference>
<feature type="compositionally biased region" description="Polar residues" evidence="1">
    <location>
        <begin position="237"/>
        <end position="250"/>
    </location>
</feature>
<dbReference type="Proteomes" id="UP000245591">
    <property type="component" value="Unassembled WGS sequence"/>
</dbReference>
<evidence type="ECO:0000313" key="3">
    <source>
        <dbReference type="Proteomes" id="UP000245591"/>
    </source>
</evidence>
<dbReference type="EMBL" id="MBFU01000377">
    <property type="protein sequence ID" value="PVZ99905.1"/>
    <property type="molecule type" value="Genomic_DNA"/>
</dbReference>
<dbReference type="InterPro" id="IPR012677">
    <property type="entry name" value="Nucleotide-bd_a/b_plait_sf"/>
</dbReference>
<organism evidence="2 3">
    <name type="scientific">Smittium angustum</name>
    <dbReference type="NCBI Taxonomy" id="133377"/>
    <lineage>
        <taxon>Eukaryota</taxon>
        <taxon>Fungi</taxon>
        <taxon>Fungi incertae sedis</taxon>
        <taxon>Zoopagomycota</taxon>
        <taxon>Kickxellomycotina</taxon>
        <taxon>Harpellomycetes</taxon>
        <taxon>Harpellales</taxon>
        <taxon>Legeriomycetaceae</taxon>
        <taxon>Smittium</taxon>
    </lineage>
</organism>
<comment type="caution">
    <text evidence="2">The sequence shown here is derived from an EMBL/GenBank/DDBJ whole genome shotgun (WGS) entry which is preliminary data.</text>
</comment>
<dbReference type="SUPFAM" id="SSF54928">
    <property type="entry name" value="RNA-binding domain, RBD"/>
    <property type="match status" value="1"/>
</dbReference>
<dbReference type="InterPro" id="IPR035979">
    <property type="entry name" value="RBD_domain_sf"/>
</dbReference>
<feature type="compositionally biased region" description="Polar residues" evidence="1">
    <location>
        <begin position="21"/>
        <end position="38"/>
    </location>
</feature>
<accession>A0A2U1J481</accession>
<evidence type="ECO:0008006" key="4">
    <source>
        <dbReference type="Google" id="ProtNLM"/>
    </source>
</evidence>
<evidence type="ECO:0000256" key="1">
    <source>
        <dbReference type="SAM" id="MobiDB-lite"/>
    </source>
</evidence>
<gene>
    <name evidence="2" type="ORF">BB558_004055</name>
</gene>
<dbReference type="GO" id="GO:0003676">
    <property type="term" value="F:nucleic acid binding"/>
    <property type="evidence" value="ECO:0007669"/>
    <property type="project" value="InterPro"/>
</dbReference>
<proteinExistence type="predicted"/>
<evidence type="ECO:0000313" key="2">
    <source>
        <dbReference type="EMBL" id="PVZ99905.1"/>
    </source>
</evidence>
<feature type="compositionally biased region" description="Acidic residues" evidence="1">
    <location>
        <begin position="1"/>
        <end position="15"/>
    </location>
</feature>
<keyword evidence="3" id="KW-1185">Reference proteome</keyword>
<feature type="compositionally biased region" description="Polar residues" evidence="1">
    <location>
        <begin position="73"/>
        <end position="104"/>
    </location>
</feature>
<dbReference type="AlphaFoldDB" id="A0A2U1J481"/>
<dbReference type="Gene3D" id="3.30.70.330">
    <property type="match status" value="1"/>
</dbReference>
<feature type="region of interest" description="Disordered" evidence="1">
    <location>
        <begin position="1"/>
        <end position="104"/>
    </location>
</feature>